<dbReference type="Gene3D" id="3.30.70.330">
    <property type="match status" value="1"/>
</dbReference>
<accession>A0A1B7NZU0</accession>
<dbReference type="PANTHER" id="PTHR12311:SF7">
    <property type="entry name" value="ACTIVATOR OF BASAL TRANSCRIPTION 1"/>
    <property type="match status" value="1"/>
</dbReference>
<evidence type="ECO:0000256" key="1">
    <source>
        <dbReference type="ARBA" id="ARBA00004604"/>
    </source>
</evidence>
<name>A0A1B7NZU0_9EURO</name>
<comment type="function">
    <text evidence="7">Involved in the small subunit (SSU) processome assembly and function, and in the 18S rRNA synthesis. Required for the early cleavages at sites A0, A1 and A2.</text>
</comment>
<feature type="compositionally biased region" description="Acidic residues" evidence="9">
    <location>
        <begin position="87"/>
        <end position="98"/>
    </location>
</feature>
<dbReference type="GO" id="GO:0000472">
    <property type="term" value="P:endonucleolytic cleavage to generate mature 5'-end of SSU-rRNA from (SSU-rRNA, 5.8S rRNA, LSU-rRNA)"/>
    <property type="evidence" value="ECO:0007669"/>
    <property type="project" value="TreeGrafter"/>
</dbReference>
<comment type="subcellular location">
    <subcellularLocation>
        <location evidence="1">Nucleus</location>
        <location evidence="1">Nucleolus</location>
    </subcellularLocation>
</comment>
<dbReference type="InterPro" id="IPR012677">
    <property type="entry name" value="Nucleotide-bd_a/b_plait_sf"/>
</dbReference>
<comment type="caution">
    <text evidence="10">The sequence shown here is derived from an EMBL/GenBank/DDBJ whole genome shotgun (WGS) entry which is preliminary data.</text>
</comment>
<gene>
    <name evidence="10" type="ORF">ACJ72_03367</name>
</gene>
<evidence type="ECO:0000256" key="3">
    <source>
        <dbReference type="ARBA" id="ARBA00013906"/>
    </source>
</evidence>
<dbReference type="SUPFAM" id="SSF54928">
    <property type="entry name" value="RNA-binding domain, RBD"/>
    <property type="match status" value="1"/>
</dbReference>
<dbReference type="InterPro" id="IPR035979">
    <property type="entry name" value="RBD_domain_sf"/>
</dbReference>
<dbReference type="OrthoDB" id="287393at2759"/>
<evidence type="ECO:0000313" key="11">
    <source>
        <dbReference type="Proteomes" id="UP000091918"/>
    </source>
</evidence>
<evidence type="ECO:0000256" key="9">
    <source>
        <dbReference type="SAM" id="MobiDB-lite"/>
    </source>
</evidence>
<protein>
    <recommendedName>
        <fullName evidence="3">Pre-rRNA-processing protein ESF2</fullName>
    </recommendedName>
    <alternativeName>
        <fullName evidence="8">18S rRNA factor 2</fullName>
    </alternativeName>
    <alternativeName>
        <fullName evidence="4">Pre-rRNA-processing protein esf2</fullName>
    </alternativeName>
</protein>
<dbReference type="GO" id="GO:0034462">
    <property type="term" value="P:small-subunit processome assembly"/>
    <property type="evidence" value="ECO:0007669"/>
    <property type="project" value="TreeGrafter"/>
</dbReference>
<dbReference type="InterPro" id="IPR034353">
    <property type="entry name" value="ABT1/ESF2_RRM"/>
</dbReference>
<keyword evidence="5" id="KW-0694">RNA-binding</keyword>
<dbReference type="GO" id="GO:0005730">
    <property type="term" value="C:nucleolus"/>
    <property type="evidence" value="ECO:0007669"/>
    <property type="project" value="UniProtKB-SubCell"/>
</dbReference>
<evidence type="ECO:0000313" key="10">
    <source>
        <dbReference type="EMBL" id="OAX82286.1"/>
    </source>
</evidence>
<dbReference type="EMBL" id="LGUA01000328">
    <property type="protein sequence ID" value="OAX82286.1"/>
    <property type="molecule type" value="Genomic_DNA"/>
</dbReference>
<feature type="compositionally biased region" description="Polar residues" evidence="9">
    <location>
        <begin position="19"/>
        <end position="29"/>
    </location>
</feature>
<sequence length="345" mass="39184">MDYSELLGISPSDDDGTSDCGNNFKQTAVKSKGNAVKRSWTAQSRDSFDLQSNNPNSDNGDSDKQSRTDLAIKRRKINRRRTTAAWSEDDDDDEDEVNATDIPLAPSTNMSLGEKPKALKKTKNKKKGVIYFSSLPPYLKPGALKNLLETRGFEPITRIFLTPLPSNDSRQKGNKRKMYSDGWVEFASKKTAKLCAASLNARTVGGRGYYRDDLLNVKYLHKFGWADLMEQVQRERSEREARKRIDDAQARKEQKMYLEGVEAGRAAHGMARKREKKQRCLAPNSEEDMAAKASIIRRRFVQNHVILKEKARDDSIVTDSELKNSVVQQCINLYSCTSDIVLRWY</sequence>
<comment type="similarity">
    <text evidence="2">Belongs to the ESF2/ABP1 family.</text>
</comment>
<dbReference type="InterPro" id="IPR039119">
    <property type="entry name" value="ABT1/Esf2"/>
</dbReference>
<dbReference type="STRING" id="1658172.A0A1B7NZU0"/>
<organism evidence="10 11">
    <name type="scientific">Emergomyces africanus</name>
    <dbReference type="NCBI Taxonomy" id="1955775"/>
    <lineage>
        <taxon>Eukaryota</taxon>
        <taxon>Fungi</taxon>
        <taxon>Dikarya</taxon>
        <taxon>Ascomycota</taxon>
        <taxon>Pezizomycotina</taxon>
        <taxon>Eurotiomycetes</taxon>
        <taxon>Eurotiomycetidae</taxon>
        <taxon>Onygenales</taxon>
        <taxon>Ajellomycetaceae</taxon>
        <taxon>Emergomyces</taxon>
    </lineage>
</organism>
<dbReference type="Proteomes" id="UP000091918">
    <property type="component" value="Unassembled WGS sequence"/>
</dbReference>
<feature type="region of interest" description="Disordered" evidence="9">
    <location>
        <begin position="1"/>
        <end position="69"/>
    </location>
</feature>
<feature type="region of interest" description="Disordered" evidence="9">
    <location>
        <begin position="81"/>
        <end position="112"/>
    </location>
</feature>
<proteinExistence type="inferred from homology"/>
<evidence type="ECO:0000256" key="4">
    <source>
        <dbReference type="ARBA" id="ARBA00021800"/>
    </source>
</evidence>
<dbReference type="GO" id="GO:0003723">
    <property type="term" value="F:RNA binding"/>
    <property type="evidence" value="ECO:0007669"/>
    <property type="project" value="UniProtKB-KW"/>
</dbReference>
<dbReference type="CDD" id="cd12263">
    <property type="entry name" value="RRM_ABT1_like"/>
    <property type="match status" value="1"/>
</dbReference>
<dbReference type="AlphaFoldDB" id="A0A1B7NZU0"/>
<dbReference type="PANTHER" id="PTHR12311">
    <property type="entry name" value="ACTIVATOR OF BASAL TRANSCRIPTION 1"/>
    <property type="match status" value="1"/>
</dbReference>
<evidence type="ECO:0000256" key="7">
    <source>
        <dbReference type="ARBA" id="ARBA00025024"/>
    </source>
</evidence>
<dbReference type="GO" id="GO:0000447">
    <property type="term" value="P:endonucleolytic cleavage in ITS1 to separate SSU-rRNA from 5.8S rRNA and LSU-rRNA from tricistronic rRNA transcript (SSU-rRNA, 5.8S rRNA, LSU-rRNA)"/>
    <property type="evidence" value="ECO:0007669"/>
    <property type="project" value="TreeGrafter"/>
</dbReference>
<evidence type="ECO:0000256" key="2">
    <source>
        <dbReference type="ARBA" id="ARBA00005819"/>
    </source>
</evidence>
<keyword evidence="11" id="KW-1185">Reference proteome</keyword>
<evidence type="ECO:0000256" key="8">
    <source>
        <dbReference type="ARBA" id="ARBA00032634"/>
    </source>
</evidence>
<dbReference type="GO" id="GO:0000480">
    <property type="term" value="P:endonucleolytic cleavage in 5'-ETS of tricistronic rRNA transcript (SSU-rRNA, 5.8S rRNA, LSU-rRNA)"/>
    <property type="evidence" value="ECO:0007669"/>
    <property type="project" value="TreeGrafter"/>
</dbReference>
<evidence type="ECO:0000256" key="5">
    <source>
        <dbReference type="ARBA" id="ARBA00022884"/>
    </source>
</evidence>
<evidence type="ECO:0000256" key="6">
    <source>
        <dbReference type="ARBA" id="ARBA00023242"/>
    </source>
</evidence>
<keyword evidence="6" id="KW-0539">Nucleus</keyword>
<feature type="compositionally biased region" description="Polar residues" evidence="9">
    <location>
        <begin position="40"/>
        <end position="51"/>
    </location>
</feature>
<reference evidence="10 11" key="1">
    <citation type="submission" date="2015-07" db="EMBL/GenBank/DDBJ databases">
        <title>Emmonsia species relationships and genome sequence.</title>
        <authorList>
            <person name="Cuomo C.A."/>
            <person name="Schwartz I.S."/>
            <person name="Kenyon C."/>
            <person name="de Hoog G.S."/>
            <person name="Govender N.P."/>
            <person name="Botha A."/>
            <person name="Moreno L."/>
            <person name="de Vries M."/>
            <person name="Munoz J.F."/>
            <person name="Stielow J.B."/>
        </authorList>
    </citation>
    <scope>NUCLEOTIDE SEQUENCE [LARGE SCALE GENOMIC DNA]</scope>
    <source>
        <strain evidence="10 11">CBS 136260</strain>
    </source>
</reference>